<feature type="domain" description="Methyltransferase" evidence="3">
    <location>
        <begin position="34"/>
        <end position="128"/>
    </location>
</feature>
<comment type="caution">
    <text evidence="4">The sequence shown here is derived from an EMBL/GenBank/DDBJ whole genome shotgun (WGS) entry which is preliminary data.</text>
</comment>
<dbReference type="PATRIC" id="fig|1618023.3.peg.514"/>
<keyword evidence="5" id="KW-1185">Reference proteome</keyword>
<accession>A0A0D8ZPI1</accession>
<dbReference type="GO" id="GO:0032259">
    <property type="term" value="P:methylation"/>
    <property type="evidence" value="ECO:0007669"/>
    <property type="project" value="UniProtKB-KW"/>
</dbReference>
<dbReference type="GO" id="GO:0030798">
    <property type="term" value="F:trans-aconitate 2-methyltransferase activity"/>
    <property type="evidence" value="ECO:0007669"/>
    <property type="project" value="InterPro"/>
</dbReference>
<evidence type="ECO:0000256" key="2">
    <source>
        <dbReference type="ARBA" id="ARBA00022679"/>
    </source>
</evidence>
<gene>
    <name evidence="4" type="ORF">UH38_17230</name>
</gene>
<sequence>MMWNPEDYAKNSDAQLKWARELRAKLDLQGNESVLDVGCGDGKITADFAVALPRGKVVGVDSSTQMIDYATRTYADTKYPNLSFACIDARSLEFDDEFNLVFSNATLHWVDNHQAFLQGVSRALRSGGRLIVGCGGKGCAVDVLQVFSELVASKPWSDRFDNFYNPYYFYSDEEYAVWLEESGFKVEQLALVPKDMTHHGKEGLAGWIRTTWMPFTHRVPENEREYFISSFVDTYLEQIPLDKDGLAHVRMVRLEVNALKP</sequence>
<proteinExistence type="predicted"/>
<keyword evidence="2 4" id="KW-0808">Transferase</keyword>
<dbReference type="EMBL" id="JYON01000020">
    <property type="protein sequence ID" value="KJH70650.1"/>
    <property type="molecule type" value="Genomic_DNA"/>
</dbReference>
<dbReference type="Gene3D" id="1.10.150.290">
    <property type="entry name" value="S-adenosyl-L-methionine-dependent methyltransferases"/>
    <property type="match status" value="1"/>
</dbReference>
<evidence type="ECO:0000259" key="3">
    <source>
        <dbReference type="Pfam" id="PF13649"/>
    </source>
</evidence>
<evidence type="ECO:0000313" key="5">
    <source>
        <dbReference type="Proteomes" id="UP000032452"/>
    </source>
</evidence>
<dbReference type="AlphaFoldDB" id="A0A0D8ZPI1"/>
<dbReference type="STRING" id="1618023.UH38_17230"/>
<keyword evidence="1 4" id="KW-0489">Methyltransferase</keyword>
<protein>
    <submittedName>
        <fullName evidence="4">SAM-dependent methyltransferase</fullName>
    </submittedName>
</protein>
<dbReference type="CDD" id="cd02440">
    <property type="entry name" value="AdoMet_MTases"/>
    <property type="match status" value="1"/>
</dbReference>
<organism evidence="4 5">
    <name type="scientific">Aliterella atlantica CENA595</name>
    <dbReference type="NCBI Taxonomy" id="1618023"/>
    <lineage>
        <taxon>Bacteria</taxon>
        <taxon>Bacillati</taxon>
        <taxon>Cyanobacteriota</taxon>
        <taxon>Cyanophyceae</taxon>
        <taxon>Chroococcidiopsidales</taxon>
        <taxon>Aliterellaceae</taxon>
        <taxon>Aliterella</taxon>
    </lineage>
</organism>
<name>A0A0D8ZPI1_9CYAN</name>
<dbReference type="InterPro" id="IPR041698">
    <property type="entry name" value="Methyltransf_25"/>
</dbReference>
<dbReference type="PANTHER" id="PTHR43861:SF1">
    <property type="entry name" value="TRANS-ACONITATE 2-METHYLTRANSFERASE"/>
    <property type="match status" value="1"/>
</dbReference>
<dbReference type="Pfam" id="PF13649">
    <property type="entry name" value="Methyltransf_25"/>
    <property type="match status" value="1"/>
</dbReference>
<dbReference type="Gene3D" id="3.40.50.150">
    <property type="entry name" value="Vaccinia Virus protein VP39"/>
    <property type="match status" value="1"/>
</dbReference>
<dbReference type="SUPFAM" id="SSF53335">
    <property type="entry name" value="S-adenosyl-L-methionine-dependent methyltransferases"/>
    <property type="match status" value="1"/>
</dbReference>
<reference evidence="4 5" key="1">
    <citation type="submission" date="2015-02" db="EMBL/GenBank/DDBJ databases">
        <title>Draft genome of a novel marine cyanobacterium (Chroococcales) isolated from South Atlantic Ocean.</title>
        <authorList>
            <person name="Rigonato J."/>
            <person name="Alvarenga D.O."/>
            <person name="Branco L.H."/>
            <person name="Varani A.M."/>
            <person name="Brandini F.P."/>
            <person name="Fiore M.F."/>
        </authorList>
    </citation>
    <scope>NUCLEOTIDE SEQUENCE [LARGE SCALE GENOMIC DNA]</scope>
    <source>
        <strain evidence="4 5">CENA595</strain>
    </source>
</reference>
<dbReference type="PANTHER" id="PTHR43861">
    <property type="entry name" value="TRANS-ACONITATE 2-METHYLTRANSFERASE-RELATED"/>
    <property type="match status" value="1"/>
</dbReference>
<dbReference type="Proteomes" id="UP000032452">
    <property type="component" value="Unassembled WGS sequence"/>
</dbReference>
<dbReference type="InterPro" id="IPR029063">
    <property type="entry name" value="SAM-dependent_MTases_sf"/>
</dbReference>
<evidence type="ECO:0000313" key="4">
    <source>
        <dbReference type="EMBL" id="KJH70650.1"/>
    </source>
</evidence>
<dbReference type="InterPro" id="IPR023149">
    <property type="entry name" value="Trans_acon_MeTrfase_C"/>
</dbReference>
<evidence type="ECO:0000256" key="1">
    <source>
        <dbReference type="ARBA" id="ARBA00022603"/>
    </source>
</evidence>